<dbReference type="Pfam" id="PF07221">
    <property type="entry name" value="GlcNAc_2-epim"/>
    <property type="match status" value="1"/>
</dbReference>
<dbReference type="InterPro" id="IPR008928">
    <property type="entry name" value="6-hairpin_glycosidase_sf"/>
</dbReference>
<dbReference type="PANTHER" id="PTHR15108">
    <property type="entry name" value="N-ACYLGLUCOSAMINE-2-EPIMERASE"/>
    <property type="match status" value="1"/>
</dbReference>
<protein>
    <submittedName>
        <fullName evidence="3">AGE family epimerase/isomerase</fullName>
    </submittedName>
</protein>
<evidence type="ECO:0000313" key="3">
    <source>
        <dbReference type="EMBL" id="XBO73881.1"/>
    </source>
</evidence>
<dbReference type="SUPFAM" id="SSF48208">
    <property type="entry name" value="Six-hairpin glycosidases"/>
    <property type="match status" value="1"/>
</dbReference>
<evidence type="ECO:0000256" key="2">
    <source>
        <dbReference type="ARBA" id="ARBA00023235"/>
    </source>
</evidence>
<keyword evidence="2" id="KW-0413">Isomerase</keyword>
<dbReference type="RefSeq" id="WP_108133295.1">
    <property type="nucleotide sequence ID" value="NZ_CP098828.1"/>
</dbReference>
<gene>
    <name evidence="3" type="ORF">NFG57_13735</name>
</gene>
<dbReference type="EMBL" id="CP098828">
    <property type="protein sequence ID" value="XBO73881.1"/>
    <property type="molecule type" value="Genomic_DNA"/>
</dbReference>
<dbReference type="GO" id="GO:0016853">
    <property type="term" value="F:isomerase activity"/>
    <property type="evidence" value="ECO:0007669"/>
    <property type="project" value="UniProtKB-KW"/>
</dbReference>
<accession>A0AAU7KQF2</accession>
<name>A0AAU7KQF2_9GAMM</name>
<dbReference type="GO" id="GO:0005975">
    <property type="term" value="P:carbohydrate metabolic process"/>
    <property type="evidence" value="ECO:0007669"/>
    <property type="project" value="InterPro"/>
</dbReference>
<organism evidence="3">
    <name type="scientific">Halomonas sp. H10-59</name>
    <dbReference type="NCBI Taxonomy" id="2950874"/>
    <lineage>
        <taxon>Bacteria</taxon>
        <taxon>Pseudomonadati</taxon>
        <taxon>Pseudomonadota</taxon>
        <taxon>Gammaproteobacteria</taxon>
        <taxon>Oceanospirillales</taxon>
        <taxon>Halomonadaceae</taxon>
        <taxon>Halomonas</taxon>
    </lineage>
</organism>
<dbReference type="InterPro" id="IPR012341">
    <property type="entry name" value="6hp_glycosidase-like_sf"/>
</dbReference>
<comment type="similarity">
    <text evidence="1">Belongs to the N-acylglucosamine 2-epimerase family.</text>
</comment>
<proteinExistence type="inferred from homology"/>
<reference evidence="3" key="1">
    <citation type="submission" date="2022-06" db="EMBL/GenBank/DDBJ databases">
        <title>A novel DMS-producing enzyme.</title>
        <authorList>
            <person name="Zhang Y."/>
        </authorList>
    </citation>
    <scope>NUCLEOTIDE SEQUENCE</scope>
    <source>
        <strain evidence="3">H10-59</strain>
    </source>
</reference>
<dbReference type="InterPro" id="IPR010819">
    <property type="entry name" value="AGE/CE"/>
</dbReference>
<dbReference type="AlphaFoldDB" id="A0AAU7KQF2"/>
<dbReference type="Gene3D" id="1.50.10.10">
    <property type="match status" value="1"/>
</dbReference>
<evidence type="ECO:0000256" key="1">
    <source>
        <dbReference type="ARBA" id="ARBA00008558"/>
    </source>
</evidence>
<sequence>MSHPTYIAAPDDCLLRKDEHRRWLAKTGMRLLEFGAAAEHPQGGYGWLDIEGKLDAARPVTTLQTARLTHVFSLAHRLGVPFARAKVEHGIAGLGLLADEQHGGWYQGQQEPGAATIKHAYTHAFVALAASSAHMALGSRETRELLDRAIDVIDCHFWSDDMGLCLESYQRDWTQLDDYLGANSNMHSVEAYLALCDATGELRWLDRAVAIAERFIHTHARQHDYLVPEHFDRRMTVLYDFHKDLPADQFRPFGLTPGHSLEWSRLLLNLEASCLRHGRPAPAWLLEDAEGLFAAAAKHGWQADGQPGFVYTLDWDKRPVIAARRHWVTSEAVGAAHALLARTGRQQYADWYATWWAYIDRHIIDHDRGGWIHELDESSQPRARYWPEGKPDIYHAFQATLLPLLPLAPTPASALAHSPWGGLI</sequence>